<evidence type="ECO:0000313" key="9">
    <source>
        <dbReference type="Proteomes" id="UP001209540"/>
    </source>
</evidence>
<keyword evidence="4 6" id="KW-1133">Transmembrane helix</keyword>
<organism evidence="8 9">
    <name type="scientific">Phascolomyces articulosus</name>
    <dbReference type="NCBI Taxonomy" id="60185"/>
    <lineage>
        <taxon>Eukaryota</taxon>
        <taxon>Fungi</taxon>
        <taxon>Fungi incertae sedis</taxon>
        <taxon>Mucoromycota</taxon>
        <taxon>Mucoromycotina</taxon>
        <taxon>Mucoromycetes</taxon>
        <taxon>Mucorales</taxon>
        <taxon>Lichtheimiaceae</taxon>
        <taxon>Phascolomyces</taxon>
    </lineage>
</organism>
<feature type="domain" description="Amino acid transporter transmembrane" evidence="7">
    <location>
        <begin position="37"/>
        <end position="422"/>
    </location>
</feature>
<dbReference type="Proteomes" id="UP001209540">
    <property type="component" value="Unassembled WGS sequence"/>
</dbReference>
<keyword evidence="5 6" id="KW-0472">Membrane</keyword>
<feature type="transmembrane region" description="Helical" evidence="6">
    <location>
        <begin position="297"/>
        <end position="321"/>
    </location>
</feature>
<feature type="transmembrane region" description="Helical" evidence="6">
    <location>
        <begin position="342"/>
        <end position="362"/>
    </location>
</feature>
<feature type="transmembrane region" description="Helical" evidence="6">
    <location>
        <begin position="368"/>
        <end position="388"/>
    </location>
</feature>
<reference evidence="8" key="2">
    <citation type="submission" date="2023-02" db="EMBL/GenBank/DDBJ databases">
        <authorList>
            <consortium name="DOE Joint Genome Institute"/>
            <person name="Mondo S.J."/>
            <person name="Chang Y."/>
            <person name="Wang Y."/>
            <person name="Ahrendt S."/>
            <person name="Andreopoulos W."/>
            <person name="Barry K."/>
            <person name="Beard J."/>
            <person name="Benny G.L."/>
            <person name="Blankenship S."/>
            <person name="Bonito G."/>
            <person name="Cuomo C."/>
            <person name="Desiro A."/>
            <person name="Gervers K.A."/>
            <person name="Hundley H."/>
            <person name="Kuo A."/>
            <person name="LaButti K."/>
            <person name="Lang B.F."/>
            <person name="Lipzen A."/>
            <person name="O'Donnell K."/>
            <person name="Pangilinan J."/>
            <person name="Reynolds N."/>
            <person name="Sandor L."/>
            <person name="Smith M.W."/>
            <person name="Tsang A."/>
            <person name="Grigoriev I.V."/>
            <person name="Stajich J.E."/>
            <person name="Spatafora J.W."/>
        </authorList>
    </citation>
    <scope>NUCLEOTIDE SEQUENCE</scope>
    <source>
        <strain evidence="8">RSA 2281</strain>
    </source>
</reference>
<evidence type="ECO:0000256" key="4">
    <source>
        <dbReference type="ARBA" id="ARBA00022989"/>
    </source>
</evidence>
<dbReference type="AlphaFoldDB" id="A0AAD5PJ13"/>
<evidence type="ECO:0000256" key="2">
    <source>
        <dbReference type="ARBA" id="ARBA00008066"/>
    </source>
</evidence>
<feature type="transmembrane region" description="Helical" evidence="6">
    <location>
        <begin position="180"/>
        <end position="203"/>
    </location>
</feature>
<feature type="transmembrane region" description="Helical" evidence="6">
    <location>
        <begin position="253"/>
        <end position="277"/>
    </location>
</feature>
<proteinExistence type="inferred from homology"/>
<feature type="transmembrane region" description="Helical" evidence="6">
    <location>
        <begin position="68"/>
        <end position="89"/>
    </location>
</feature>
<feature type="transmembrane region" description="Helical" evidence="6">
    <location>
        <begin position="223"/>
        <end position="241"/>
    </location>
</feature>
<dbReference type="Gene3D" id="1.20.1740.10">
    <property type="entry name" value="Amino acid/polyamine transporter I"/>
    <property type="match status" value="1"/>
</dbReference>
<evidence type="ECO:0000256" key="6">
    <source>
        <dbReference type="SAM" id="Phobius"/>
    </source>
</evidence>
<feature type="transmembrane region" description="Helical" evidence="6">
    <location>
        <begin position="400"/>
        <end position="422"/>
    </location>
</feature>
<accession>A0AAD5PJ13</accession>
<keyword evidence="9" id="KW-1185">Reference proteome</keyword>
<feature type="transmembrane region" description="Helical" evidence="6">
    <location>
        <begin position="156"/>
        <end position="173"/>
    </location>
</feature>
<evidence type="ECO:0000256" key="3">
    <source>
        <dbReference type="ARBA" id="ARBA00022692"/>
    </source>
</evidence>
<evidence type="ECO:0000259" key="7">
    <source>
        <dbReference type="Pfam" id="PF01490"/>
    </source>
</evidence>
<dbReference type="GO" id="GO:0005774">
    <property type="term" value="C:vacuolar membrane"/>
    <property type="evidence" value="ECO:0007669"/>
    <property type="project" value="TreeGrafter"/>
</dbReference>
<comment type="similarity">
    <text evidence="2">Belongs to the amino acid/polyamine transporter 2 family.</text>
</comment>
<dbReference type="GO" id="GO:0015179">
    <property type="term" value="F:L-amino acid transmembrane transporter activity"/>
    <property type="evidence" value="ECO:0007669"/>
    <property type="project" value="TreeGrafter"/>
</dbReference>
<feature type="transmembrane region" description="Helical" evidence="6">
    <location>
        <begin position="42"/>
        <end position="62"/>
    </location>
</feature>
<keyword evidence="3 6" id="KW-0812">Transmembrane</keyword>
<evidence type="ECO:0000313" key="8">
    <source>
        <dbReference type="EMBL" id="KAI9272673.1"/>
    </source>
</evidence>
<dbReference type="InterPro" id="IPR013057">
    <property type="entry name" value="AA_transpt_TM"/>
</dbReference>
<name>A0AAD5PJ13_9FUNG</name>
<protein>
    <submittedName>
        <fullName evidence="8">Transmembrane amino acid transporter protein-domain-containing protein</fullName>
    </submittedName>
</protein>
<sequence>MSEIKIVKLENYSTSSSTSELGSGPEKDGYDVDRTNGGTAWYAYYSIVCATAGTGMLGLPSALKRGGWGGVALIITALIMSIYGGVILQKSMYKGKHRRLASYKELATESFGWIGGWVAFFFTFWILVGTPILYLVLAAQSLNQLCEGTAGEIGTFAWTIIWCVVVGIPFIFLKTMNNVAWASLFGAIAISATVLITVILSGIDAPNQLHNPHDNVIWEGFPVALATISYGAGTNIIYANVEGSMKDRRQWPKVIIGALGTCMCLYIAVAVCGYEVYGTNVDNPVYNSTPDGPARTVAIVLVVINVVISSPIYMLPFAVDVENMLNITVERFGNTKELLIRAAFRTSIMVFVAAVGILIPFFDLLMSLFGALANASLVFVLPVLFYWRLTGIRNKHIIELAWNCLILLFGGVAFVFGTWAAIEDLIDAFKDGYEYRI</sequence>
<evidence type="ECO:0000256" key="5">
    <source>
        <dbReference type="ARBA" id="ARBA00023136"/>
    </source>
</evidence>
<dbReference type="PANTHER" id="PTHR22950:SF703">
    <property type="entry name" value="AMINO ACID TRANSPORTER TRANSMEMBRANE DOMAIN-CONTAINING PROTEIN"/>
    <property type="match status" value="1"/>
</dbReference>
<reference evidence="8" key="1">
    <citation type="journal article" date="2022" name="IScience">
        <title>Evolution of zygomycete secretomes and the origins of terrestrial fungal ecologies.</title>
        <authorList>
            <person name="Chang Y."/>
            <person name="Wang Y."/>
            <person name="Mondo S."/>
            <person name="Ahrendt S."/>
            <person name="Andreopoulos W."/>
            <person name="Barry K."/>
            <person name="Beard J."/>
            <person name="Benny G.L."/>
            <person name="Blankenship S."/>
            <person name="Bonito G."/>
            <person name="Cuomo C."/>
            <person name="Desiro A."/>
            <person name="Gervers K.A."/>
            <person name="Hundley H."/>
            <person name="Kuo A."/>
            <person name="LaButti K."/>
            <person name="Lang B.F."/>
            <person name="Lipzen A."/>
            <person name="O'Donnell K."/>
            <person name="Pangilinan J."/>
            <person name="Reynolds N."/>
            <person name="Sandor L."/>
            <person name="Smith M.E."/>
            <person name="Tsang A."/>
            <person name="Grigoriev I.V."/>
            <person name="Stajich J.E."/>
            <person name="Spatafora J.W."/>
        </authorList>
    </citation>
    <scope>NUCLEOTIDE SEQUENCE</scope>
    <source>
        <strain evidence="8">RSA 2281</strain>
    </source>
</reference>
<dbReference type="EMBL" id="JAIXMP010000005">
    <property type="protein sequence ID" value="KAI9272673.1"/>
    <property type="molecule type" value="Genomic_DNA"/>
</dbReference>
<feature type="transmembrane region" description="Helical" evidence="6">
    <location>
        <begin position="110"/>
        <end position="136"/>
    </location>
</feature>
<comment type="subcellular location">
    <subcellularLocation>
        <location evidence="1">Membrane</location>
        <topology evidence="1">Multi-pass membrane protein</topology>
    </subcellularLocation>
</comment>
<gene>
    <name evidence="8" type="ORF">BDA99DRAFT_533510</name>
</gene>
<comment type="caution">
    <text evidence="8">The sequence shown here is derived from an EMBL/GenBank/DDBJ whole genome shotgun (WGS) entry which is preliminary data.</text>
</comment>
<dbReference type="Pfam" id="PF01490">
    <property type="entry name" value="Aa_trans"/>
    <property type="match status" value="1"/>
</dbReference>
<evidence type="ECO:0000256" key="1">
    <source>
        <dbReference type="ARBA" id="ARBA00004141"/>
    </source>
</evidence>
<dbReference type="PANTHER" id="PTHR22950">
    <property type="entry name" value="AMINO ACID TRANSPORTER"/>
    <property type="match status" value="1"/>
</dbReference>